<protein>
    <submittedName>
        <fullName evidence="2">Uncharacterized protein</fullName>
    </submittedName>
</protein>
<evidence type="ECO:0000313" key="3">
    <source>
        <dbReference type="Proteomes" id="UP000658320"/>
    </source>
</evidence>
<reference evidence="2" key="2">
    <citation type="submission" date="2020-09" db="EMBL/GenBank/DDBJ databases">
        <authorList>
            <person name="Sun Q."/>
            <person name="Ohkuma M."/>
        </authorList>
    </citation>
    <scope>NUCLEOTIDE SEQUENCE</scope>
    <source>
        <strain evidence="2">JCM 4346</strain>
    </source>
</reference>
<evidence type="ECO:0000256" key="1">
    <source>
        <dbReference type="SAM" id="MobiDB-lite"/>
    </source>
</evidence>
<comment type="caution">
    <text evidence="2">The sequence shown here is derived from an EMBL/GenBank/DDBJ whole genome shotgun (WGS) entry which is preliminary data.</text>
</comment>
<proteinExistence type="predicted"/>
<feature type="region of interest" description="Disordered" evidence="1">
    <location>
        <begin position="1"/>
        <end position="30"/>
    </location>
</feature>
<dbReference type="Proteomes" id="UP000658320">
    <property type="component" value="Unassembled WGS sequence"/>
</dbReference>
<sequence>MASLFSTHPQWDHASTGSRSPGPHRPGIPRVRLASRGDRWLNGPGAMACHVLPHP</sequence>
<keyword evidence="3" id="KW-1185">Reference proteome</keyword>
<name>A0A918KYB1_9ACTN</name>
<reference evidence="2" key="1">
    <citation type="journal article" date="2014" name="Int. J. Syst. Evol. Microbiol.">
        <title>Complete genome sequence of Corynebacterium casei LMG S-19264T (=DSM 44701T), isolated from a smear-ripened cheese.</title>
        <authorList>
            <consortium name="US DOE Joint Genome Institute (JGI-PGF)"/>
            <person name="Walter F."/>
            <person name="Albersmeier A."/>
            <person name="Kalinowski J."/>
            <person name="Ruckert C."/>
        </authorList>
    </citation>
    <scope>NUCLEOTIDE SEQUENCE</scope>
    <source>
        <strain evidence="2">JCM 4346</strain>
    </source>
</reference>
<dbReference type="AlphaFoldDB" id="A0A918KYB1"/>
<gene>
    <name evidence="2" type="ORF">GCM10010251_75090</name>
</gene>
<accession>A0A918KYB1</accession>
<feature type="compositionally biased region" description="Polar residues" evidence="1">
    <location>
        <begin position="1"/>
        <end position="19"/>
    </location>
</feature>
<organism evidence="2 3">
    <name type="scientific">Streptomyces aurantiogriseus</name>
    <dbReference type="NCBI Taxonomy" id="66870"/>
    <lineage>
        <taxon>Bacteria</taxon>
        <taxon>Bacillati</taxon>
        <taxon>Actinomycetota</taxon>
        <taxon>Actinomycetes</taxon>
        <taxon>Kitasatosporales</taxon>
        <taxon>Streptomycetaceae</taxon>
        <taxon>Streptomyces</taxon>
    </lineage>
</organism>
<evidence type="ECO:0000313" key="2">
    <source>
        <dbReference type="EMBL" id="GGR47114.1"/>
    </source>
</evidence>
<dbReference type="EMBL" id="BMSX01000023">
    <property type="protein sequence ID" value="GGR47114.1"/>
    <property type="molecule type" value="Genomic_DNA"/>
</dbReference>